<dbReference type="EMBL" id="JAOTML010000005">
    <property type="protein sequence ID" value="MCY3053448.1"/>
    <property type="molecule type" value="Genomic_DNA"/>
</dbReference>
<dbReference type="PRINTS" id="PR00069">
    <property type="entry name" value="ALDKETRDTASE"/>
</dbReference>
<evidence type="ECO:0000313" key="11">
    <source>
        <dbReference type="Proteomes" id="UP001069145"/>
    </source>
</evidence>
<dbReference type="InterPro" id="IPR018170">
    <property type="entry name" value="Aldo/ket_reductase_CS"/>
</dbReference>
<keyword evidence="11" id="KW-1185">Reference proteome</keyword>
<evidence type="ECO:0000256" key="6">
    <source>
        <dbReference type="PIRSR" id="PIRSR000097-3"/>
    </source>
</evidence>
<dbReference type="PROSITE" id="PS00798">
    <property type="entry name" value="ALDOKETO_REDUCTASE_1"/>
    <property type="match status" value="1"/>
</dbReference>
<evidence type="ECO:0000256" key="4">
    <source>
        <dbReference type="PIRSR" id="PIRSR000097-1"/>
    </source>
</evidence>
<accession>A0A0X8FD38</accession>
<dbReference type="Gene3D" id="3.20.20.100">
    <property type="entry name" value="NADP-dependent oxidoreductase domain"/>
    <property type="match status" value="1"/>
</dbReference>
<dbReference type="GO" id="GO:0016616">
    <property type="term" value="F:oxidoreductase activity, acting on the CH-OH group of donors, NAD or NADP as acceptor"/>
    <property type="evidence" value="ECO:0007669"/>
    <property type="project" value="UniProtKB-ARBA"/>
</dbReference>
<evidence type="ECO:0000256" key="5">
    <source>
        <dbReference type="PIRSR" id="PIRSR000097-2"/>
    </source>
</evidence>
<evidence type="ECO:0000256" key="3">
    <source>
        <dbReference type="ARBA" id="ARBA00023002"/>
    </source>
</evidence>
<dbReference type="PIRSF" id="PIRSF000097">
    <property type="entry name" value="AKR"/>
    <property type="match status" value="1"/>
</dbReference>
<evidence type="ECO:0000313" key="8">
    <source>
        <dbReference type="EMBL" id="MCY3053448.1"/>
    </source>
</evidence>
<protein>
    <submittedName>
        <fullName evidence="9">Aldo/keto reductase</fullName>
    </submittedName>
</protein>
<evidence type="ECO:0000256" key="1">
    <source>
        <dbReference type="ARBA" id="ARBA00007905"/>
    </source>
</evidence>
<dbReference type="FunFam" id="3.20.20.100:FF:000015">
    <property type="entry name" value="Oxidoreductase, aldo/keto reductase family"/>
    <property type="match status" value="1"/>
</dbReference>
<evidence type="ECO:0000259" key="7">
    <source>
        <dbReference type="Pfam" id="PF00248"/>
    </source>
</evidence>
<evidence type="ECO:0000313" key="9">
    <source>
        <dbReference type="EMBL" id="QPS01625.1"/>
    </source>
</evidence>
<dbReference type="InterPro" id="IPR023210">
    <property type="entry name" value="NADP_OxRdtase_dom"/>
</dbReference>
<dbReference type="CDD" id="cd19071">
    <property type="entry name" value="AKR_AKR1-5-like"/>
    <property type="match status" value="1"/>
</dbReference>
<dbReference type="Proteomes" id="UP000594771">
    <property type="component" value="Chromosome"/>
</dbReference>
<reference evidence="9 10" key="1">
    <citation type="submission" date="2020-12" db="EMBL/GenBank/DDBJ databases">
        <title>FDA dAtabase for Regulatory Grade micrObial Sequences (FDA-ARGOS): Supporting development and validation of Infectious Disease Dx tests.</title>
        <authorList>
            <person name="Sproer C."/>
            <person name="Gronow S."/>
            <person name="Severitt S."/>
            <person name="Schroder I."/>
            <person name="Tallon L."/>
            <person name="Sadzewicz L."/>
            <person name="Zhao X."/>
            <person name="Boylan J."/>
            <person name="Ott S."/>
            <person name="Bowen H."/>
            <person name="Vavikolanu K."/>
            <person name="Mehta A."/>
            <person name="Aluvathingal J."/>
            <person name="Nadendla S."/>
            <person name="Lowell S."/>
            <person name="Myers T."/>
            <person name="Yan Y."/>
            <person name="Sichtig H."/>
        </authorList>
    </citation>
    <scope>NUCLEOTIDE SEQUENCE [LARGE SCALE GENOMIC DNA]</scope>
    <source>
        <strain evidence="9 10">FDAARGOS_911</strain>
    </source>
</reference>
<feature type="binding site" evidence="5">
    <location>
        <position position="106"/>
    </location>
    <ligand>
        <name>substrate</name>
    </ligand>
</feature>
<feature type="domain" description="NADP-dependent oxidoreductase" evidence="7">
    <location>
        <begin position="14"/>
        <end position="266"/>
    </location>
</feature>
<dbReference type="RefSeq" id="WP_060777551.1">
    <property type="nucleotide sequence ID" value="NZ_CAJHLF010000001.1"/>
</dbReference>
<dbReference type="InterPro" id="IPR036812">
    <property type="entry name" value="NAD(P)_OxRdtase_dom_sf"/>
</dbReference>
<dbReference type="Proteomes" id="UP001069145">
    <property type="component" value="Unassembled WGS sequence"/>
</dbReference>
<dbReference type="Pfam" id="PF00248">
    <property type="entry name" value="Aldo_ket_red"/>
    <property type="match status" value="1"/>
</dbReference>
<gene>
    <name evidence="9" type="ORF">I6G68_00670</name>
    <name evidence="8" type="ORF">ODY43_05525</name>
</gene>
<keyword evidence="3" id="KW-0560">Oxidoreductase</keyword>
<dbReference type="SUPFAM" id="SSF51430">
    <property type="entry name" value="NAD(P)-linked oxidoreductase"/>
    <property type="match status" value="1"/>
</dbReference>
<evidence type="ECO:0000313" key="10">
    <source>
        <dbReference type="Proteomes" id="UP000594771"/>
    </source>
</evidence>
<dbReference type="InterPro" id="IPR020471">
    <property type="entry name" value="AKR"/>
</dbReference>
<dbReference type="PROSITE" id="PS00062">
    <property type="entry name" value="ALDOKETO_REDUCTASE_2"/>
    <property type="match status" value="1"/>
</dbReference>
<sequence>MKTYKLSNSVEIPAIGFGTWKLEGDMAVNAVSYALEVGYRHIDTAQYYGNEHEVGQAIKKSPVPRKDIFLTTKVWNDKVGYEDTLASFEESLEKLGTDYVDLLLIHWPNPKPYREDPGYKARNAEVWRALEAIYEKGQAKAIGVSNFLPYHLDALLESAKVVPLVNQIKLTPGLTQDDIVNYCKKHNILLEGYSPLGSGEIFDNEAVQAIADRLGYSVAQIALAWSLKHGFVPLPRSKTPENIKANLEVFDIQLTDRDMELLDTIADIEAPDPDSKPF</sequence>
<reference evidence="8" key="2">
    <citation type="submission" date="2022-09" db="EMBL/GenBank/DDBJ databases">
        <title>Aerococcus urinae taxonomy study.</title>
        <authorList>
            <person name="Christensen J."/>
            <person name="Senneby E."/>
        </authorList>
    </citation>
    <scope>NUCLEOTIDE SEQUENCE</scope>
    <source>
        <strain evidence="8">NLD-066-U95</strain>
    </source>
</reference>
<organism evidence="9 10">
    <name type="scientific">Aerococcus urinae</name>
    <dbReference type="NCBI Taxonomy" id="1376"/>
    <lineage>
        <taxon>Bacteria</taxon>
        <taxon>Bacillati</taxon>
        <taxon>Bacillota</taxon>
        <taxon>Bacilli</taxon>
        <taxon>Lactobacillales</taxon>
        <taxon>Aerococcaceae</taxon>
        <taxon>Aerococcus</taxon>
    </lineage>
</organism>
<name>A0A0X8FD38_9LACT</name>
<feature type="site" description="Lowers pKa of active site Tyr" evidence="6">
    <location>
        <position position="73"/>
    </location>
</feature>
<proteinExistence type="inferred from homology"/>
<dbReference type="PANTHER" id="PTHR43827:SF3">
    <property type="entry name" value="NADP-DEPENDENT OXIDOREDUCTASE DOMAIN-CONTAINING PROTEIN"/>
    <property type="match status" value="1"/>
</dbReference>
<evidence type="ECO:0000256" key="2">
    <source>
        <dbReference type="ARBA" id="ARBA00022857"/>
    </source>
</evidence>
<dbReference type="AlphaFoldDB" id="A0A0X8FD38"/>
<comment type="similarity">
    <text evidence="1">Belongs to the aldo/keto reductase family.</text>
</comment>
<dbReference type="OrthoDB" id="9804790at2"/>
<dbReference type="EMBL" id="CP065662">
    <property type="protein sequence ID" value="QPS01625.1"/>
    <property type="molecule type" value="Genomic_DNA"/>
</dbReference>
<keyword evidence="2" id="KW-0521">NADP</keyword>
<dbReference type="PANTHER" id="PTHR43827">
    <property type="entry name" value="2,5-DIKETO-D-GLUCONIC ACID REDUCTASE"/>
    <property type="match status" value="1"/>
</dbReference>
<dbReference type="GeneID" id="35766885"/>
<dbReference type="KEGG" id="aun:AWM73_00355"/>
<feature type="active site" description="Proton donor" evidence="4">
    <location>
        <position position="48"/>
    </location>
</feature>